<evidence type="ECO:0000256" key="4">
    <source>
        <dbReference type="ARBA" id="ARBA00022490"/>
    </source>
</evidence>
<evidence type="ECO:0000256" key="6">
    <source>
        <dbReference type="ARBA" id="ARBA00023186"/>
    </source>
</evidence>
<evidence type="ECO:0000256" key="8">
    <source>
        <dbReference type="ARBA" id="ARBA00037071"/>
    </source>
</evidence>
<dbReference type="GO" id="GO:0005737">
    <property type="term" value="C:cytoplasm"/>
    <property type="evidence" value="ECO:0007669"/>
    <property type="project" value="UniProtKB-SubCell"/>
</dbReference>
<dbReference type="EMBL" id="PKUN01000023">
    <property type="protein sequence ID" value="PLX60702.1"/>
    <property type="molecule type" value="Genomic_DNA"/>
</dbReference>
<comment type="caution">
    <text evidence="12">The sequence shown here is derived from an EMBL/GenBank/DDBJ whole genome shotgun (WGS) entry which is preliminary data.</text>
</comment>
<evidence type="ECO:0000256" key="9">
    <source>
        <dbReference type="PROSITE-ProRule" id="PRU00277"/>
    </source>
</evidence>
<keyword evidence="5 9" id="KW-0697">Rotamase</keyword>
<evidence type="ECO:0000256" key="10">
    <source>
        <dbReference type="RuleBase" id="RU003915"/>
    </source>
</evidence>
<protein>
    <recommendedName>
        <fullName evidence="10">Peptidyl-prolyl cis-trans isomerase</fullName>
        <ecNumber evidence="10">5.2.1.8</ecNumber>
    </recommendedName>
</protein>
<accession>A0A2N6CU60</accession>
<comment type="function">
    <text evidence="8">Also involved in hydrogenase metallocenter assembly, probably by participating in the nickel insertion step. This function in hydrogenase biosynthesis requires chaperone activity and the presence of the metal-binding domain, but not PPIase activity.</text>
</comment>
<dbReference type="Gene3D" id="3.10.50.40">
    <property type="match status" value="1"/>
</dbReference>
<keyword evidence="4" id="KW-0963">Cytoplasm</keyword>
<feature type="domain" description="PPIase FKBP-type" evidence="11">
    <location>
        <begin position="9"/>
        <end position="88"/>
    </location>
</feature>
<comment type="catalytic activity">
    <reaction evidence="1 9 10">
        <text>[protein]-peptidylproline (omega=180) = [protein]-peptidylproline (omega=0)</text>
        <dbReference type="Rhea" id="RHEA:16237"/>
        <dbReference type="Rhea" id="RHEA-COMP:10747"/>
        <dbReference type="Rhea" id="RHEA-COMP:10748"/>
        <dbReference type="ChEBI" id="CHEBI:83833"/>
        <dbReference type="ChEBI" id="CHEBI:83834"/>
        <dbReference type="EC" id="5.2.1.8"/>
    </reaction>
</comment>
<dbReference type="Pfam" id="PF00254">
    <property type="entry name" value="FKBP_C"/>
    <property type="match status" value="1"/>
</dbReference>
<keyword evidence="7 9" id="KW-0413">Isomerase</keyword>
<name>A0A2N6CU60_9GAMM</name>
<evidence type="ECO:0000256" key="1">
    <source>
        <dbReference type="ARBA" id="ARBA00000971"/>
    </source>
</evidence>
<evidence type="ECO:0000256" key="5">
    <source>
        <dbReference type="ARBA" id="ARBA00023110"/>
    </source>
</evidence>
<dbReference type="GO" id="GO:0042026">
    <property type="term" value="P:protein refolding"/>
    <property type="evidence" value="ECO:0007669"/>
    <property type="project" value="UniProtKB-ARBA"/>
</dbReference>
<comment type="subcellular location">
    <subcellularLocation>
        <location evidence="2">Cytoplasm</location>
    </subcellularLocation>
</comment>
<evidence type="ECO:0000259" key="11">
    <source>
        <dbReference type="PROSITE" id="PS50059"/>
    </source>
</evidence>
<evidence type="ECO:0000313" key="13">
    <source>
        <dbReference type="Proteomes" id="UP000235015"/>
    </source>
</evidence>
<dbReference type="Proteomes" id="UP000235015">
    <property type="component" value="Unassembled WGS sequence"/>
</dbReference>
<evidence type="ECO:0000256" key="3">
    <source>
        <dbReference type="ARBA" id="ARBA00006577"/>
    </source>
</evidence>
<dbReference type="PANTHER" id="PTHR47861">
    <property type="entry name" value="FKBP-TYPE PEPTIDYL-PROLYL CIS-TRANS ISOMERASE SLYD"/>
    <property type="match status" value="1"/>
</dbReference>
<dbReference type="AlphaFoldDB" id="A0A2N6CU60"/>
<dbReference type="PROSITE" id="PS50059">
    <property type="entry name" value="FKBP_PPIASE"/>
    <property type="match status" value="1"/>
</dbReference>
<evidence type="ECO:0000256" key="7">
    <source>
        <dbReference type="ARBA" id="ARBA00023235"/>
    </source>
</evidence>
<organism evidence="12 13">
    <name type="scientific">Sedimenticola selenatireducens</name>
    <dbReference type="NCBI Taxonomy" id="191960"/>
    <lineage>
        <taxon>Bacteria</taxon>
        <taxon>Pseudomonadati</taxon>
        <taxon>Pseudomonadota</taxon>
        <taxon>Gammaproteobacteria</taxon>
        <taxon>Chromatiales</taxon>
        <taxon>Sedimenticolaceae</taxon>
        <taxon>Sedimenticola</taxon>
    </lineage>
</organism>
<reference evidence="12 13" key="1">
    <citation type="submission" date="2017-11" db="EMBL/GenBank/DDBJ databases">
        <title>Genome-resolved metagenomics identifies genetic mobility, metabolic interactions, and unexpected diversity in perchlorate-reducing communities.</title>
        <authorList>
            <person name="Barnum T.P."/>
            <person name="Figueroa I.A."/>
            <person name="Carlstrom C.I."/>
            <person name="Lucas L.N."/>
            <person name="Engelbrektson A.L."/>
            <person name="Coates J.D."/>
        </authorList>
    </citation>
    <scope>NUCLEOTIDE SEQUENCE [LARGE SCALE GENOMIC DNA]</scope>
    <source>
        <strain evidence="12">BM301</strain>
    </source>
</reference>
<sequence>MSSEVIKPGKFVSLTYHITDMEGNVLEQNDIPVSYVHGGETELIGSMDKVIAGKGVGDEVEMIVEPEDGFGEHDPELTFTDDIENVPPQFRQLGAEVQMQNQEGEARTFYVSKIEGDKLTVDGNHPLAGKTLKVMVKIVEVRDATIDDMTPPEGGCSIN</sequence>
<dbReference type="RefSeq" id="WP_029132224.1">
    <property type="nucleotide sequence ID" value="NZ_CAXXYC010000004.1"/>
</dbReference>
<dbReference type="EC" id="5.2.1.8" evidence="10"/>
<dbReference type="STRING" id="1111735.GCA_000428045_02053"/>
<dbReference type="SUPFAM" id="SSF54534">
    <property type="entry name" value="FKBP-like"/>
    <property type="match status" value="1"/>
</dbReference>
<dbReference type="InterPro" id="IPR001179">
    <property type="entry name" value="PPIase_FKBP_dom"/>
</dbReference>
<proteinExistence type="inferred from homology"/>
<gene>
    <name evidence="12" type="ORF">C0630_14805</name>
</gene>
<dbReference type="PANTHER" id="PTHR47861:SF3">
    <property type="entry name" value="FKBP-TYPE PEPTIDYL-PROLYL CIS-TRANS ISOMERASE SLYD"/>
    <property type="match status" value="1"/>
</dbReference>
<dbReference type="GO" id="GO:0003755">
    <property type="term" value="F:peptidyl-prolyl cis-trans isomerase activity"/>
    <property type="evidence" value="ECO:0007669"/>
    <property type="project" value="UniProtKB-UniRule"/>
</dbReference>
<dbReference type="InterPro" id="IPR046357">
    <property type="entry name" value="PPIase_dom_sf"/>
</dbReference>
<keyword evidence="6" id="KW-0143">Chaperone</keyword>
<evidence type="ECO:0000313" key="12">
    <source>
        <dbReference type="EMBL" id="PLX60702.1"/>
    </source>
</evidence>
<comment type="similarity">
    <text evidence="3 10">Belongs to the FKBP-type PPIase family.</text>
</comment>
<evidence type="ECO:0000256" key="2">
    <source>
        <dbReference type="ARBA" id="ARBA00004496"/>
    </source>
</evidence>